<dbReference type="OrthoDB" id="9805215at2"/>
<evidence type="ECO:0000259" key="9">
    <source>
        <dbReference type="PROSITE" id="PS51918"/>
    </source>
</evidence>
<dbReference type="EMBL" id="QUQO01000001">
    <property type="protein sequence ID" value="RFB05349.1"/>
    <property type="molecule type" value="Genomic_DNA"/>
</dbReference>
<gene>
    <name evidence="10" type="primary">mtaB</name>
    <name evidence="10" type="ORF">DX908_08820</name>
</gene>
<keyword evidence="4" id="KW-0949">S-adenosyl-L-methionine</keyword>
<sequence>MTQTPHIVSLGCRLNTYEAERMARLAREATPEGELVVINTCAVTGEAVRQSRQAIRKARRQHPDARILVSGCAVQTDPDGFAEMPEISALIGNGEKLAPEAYAAPGEVADVFAREHLPKGPAPMATVEARAHLEVQNGCDHRCTFCIIPFGRGKARSKRPEDCAAEALELAQAGAREIVLTGVDLTSYGPDLGEGMTLADPIEALLDALPQEIGIRLSSIDGAEIDDRLFRLVTEEARIAPHLHLSLQAGDNMILKRMKRRHSREDAIALCQRLKAARPEIAFGADLIAGFPTETEEMFENSLRLVEECGLAFVHVFPFSPRVGTPAAKMPQLSRDEVKSRAARLRDCADLALRDHLGRHLGETRSVLVEMNRHGQAIGKLNDFTDIVLDIPLPKGAREEVRISGHDGRRLTGEMITDELEAACG</sequence>
<evidence type="ECO:0000259" key="8">
    <source>
        <dbReference type="PROSITE" id="PS51449"/>
    </source>
</evidence>
<dbReference type="NCBIfam" id="TIGR00089">
    <property type="entry name" value="MiaB/RimO family radical SAM methylthiotransferase"/>
    <property type="match status" value="1"/>
</dbReference>
<protein>
    <submittedName>
        <fullName evidence="10">tRNA (N(6)-L-threonylcarbamoyladenosine(37)-C(2))-methylthiotransferase MtaB</fullName>
    </submittedName>
</protein>
<dbReference type="InterPro" id="IPR005839">
    <property type="entry name" value="Methylthiotransferase"/>
</dbReference>
<reference evidence="10 11" key="1">
    <citation type="submission" date="2018-08" db="EMBL/GenBank/DDBJ databases">
        <title>Parvularcula sp. SM1705, isolated from surface water of the South Sea China.</title>
        <authorList>
            <person name="Sun L."/>
        </authorList>
    </citation>
    <scope>NUCLEOTIDE SEQUENCE [LARGE SCALE GENOMIC DNA]</scope>
    <source>
        <strain evidence="10 11">SM1705</strain>
    </source>
</reference>
<dbReference type="InterPro" id="IPR020612">
    <property type="entry name" value="Methylthiotransferase_CS"/>
</dbReference>
<dbReference type="CDD" id="cd01335">
    <property type="entry name" value="Radical_SAM"/>
    <property type="match status" value="1"/>
</dbReference>
<organism evidence="10 11">
    <name type="scientific">Parvularcula marina</name>
    <dbReference type="NCBI Taxonomy" id="2292771"/>
    <lineage>
        <taxon>Bacteria</taxon>
        <taxon>Pseudomonadati</taxon>
        <taxon>Pseudomonadota</taxon>
        <taxon>Alphaproteobacteria</taxon>
        <taxon>Parvularculales</taxon>
        <taxon>Parvularculaceae</taxon>
        <taxon>Parvularcula</taxon>
    </lineage>
</organism>
<dbReference type="SFLD" id="SFLDG01082">
    <property type="entry name" value="B12-binding_domain_containing"/>
    <property type="match status" value="1"/>
</dbReference>
<dbReference type="InterPro" id="IPR013848">
    <property type="entry name" value="Methylthiotransferase_N"/>
</dbReference>
<dbReference type="Gene3D" id="3.80.30.20">
    <property type="entry name" value="tm_1862 like domain"/>
    <property type="match status" value="1"/>
</dbReference>
<comment type="cofactor">
    <cofactor evidence="1">
        <name>[4Fe-4S] cluster</name>
        <dbReference type="ChEBI" id="CHEBI:49883"/>
    </cofactor>
</comment>
<evidence type="ECO:0000256" key="2">
    <source>
        <dbReference type="ARBA" id="ARBA00022485"/>
    </source>
</evidence>
<dbReference type="RefSeq" id="WP_116391981.1">
    <property type="nucleotide sequence ID" value="NZ_QUQO01000001.1"/>
</dbReference>
<dbReference type="InterPro" id="IPR058240">
    <property type="entry name" value="rSAM_sf"/>
</dbReference>
<dbReference type="InterPro" id="IPR007197">
    <property type="entry name" value="rSAM"/>
</dbReference>
<dbReference type="Pfam" id="PF00919">
    <property type="entry name" value="UPF0004"/>
    <property type="match status" value="1"/>
</dbReference>
<proteinExistence type="predicted"/>
<keyword evidence="2" id="KW-0004">4Fe-4S</keyword>
<dbReference type="InParanoid" id="A0A371RIS0"/>
<evidence type="ECO:0000256" key="3">
    <source>
        <dbReference type="ARBA" id="ARBA00022679"/>
    </source>
</evidence>
<evidence type="ECO:0000313" key="11">
    <source>
        <dbReference type="Proteomes" id="UP000264589"/>
    </source>
</evidence>
<dbReference type="PROSITE" id="PS51918">
    <property type="entry name" value="RADICAL_SAM"/>
    <property type="match status" value="1"/>
</dbReference>
<dbReference type="InterPro" id="IPR006638">
    <property type="entry name" value="Elp3/MiaA/NifB-like_rSAM"/>
</dbReference>
<evidence type="ECO:0000256" key="6">
    <source>
        <dbReference type="ARBA" id="ARBA00023004"/>
    </source>
</evidence>
<evidence type="ECO:0000256" key="5">
    <source>
        <dbReference type="ARBA" id="ARBA00022723"/>
    </source>
</evidence>
<dbReference type="PANTHER" id="PTHR11918:SF45">
    <property type="entry name" value="THREONYLCARBAMOYLADENOSINE TRNA METHYLTHIOTRANSFERASE"/>
    <property type="match status" value="1"/>
</dbReference>
<dbReference type="InterPro" id="IPR038135">
    <property type="entry name" value="Methylthiotransferase_N_sf"/>
</dbReference>
<feature type="domain" description="Radical SAM core" evidence="9">
    <location>
        <begin position="125"/>
        <end position="359"/>
    </location>
</feature>
<dbReference type="PROSITE" id="PS51449">
    <property type="entry name" value="MTTASE_N"/>
    <property type="match status" value="1"/>
</dbReference>
<keyword evidence="7" id="KW-0411">Iron-sulfur</keyword>
<dbReference type="PROSITE" id="PS01278">
    <property type="entry name" value="MTTASE_RADICAL"/>
    <property type="match status" value="1"/>
</dbReference>
<dbReference type="AlphaFoldDB" id="A0A371RIS0"/>
<keyword evidence="5" id="KW-0479">Metal-binding</keyword>
<evidence type="ECO:0000256" key="7">
    <source>
        <dbReference type="ARBA" id="ARBA00023014"/>
    </source>
</evidence>
<dbReference type="PANTHER" id="PTHR11918">
    <property type="entry name" value="RADICAL SAM PROTEINS"/>
    <property type="match status" value="1"/>
</dbReference>
<keyword evidence="3 10" id="KW-0808">Transferase</keyword>
<keyword evidence="11" id="KW-1185">Reference proteome</keyword>
<dbReference type="SUPFAM" id="SSF102114">
    <property type="entry name" value="Radical SAM enzymes"/>
    <property type="match status" value="1"/>
</dbReference>
<keyword evidence="6" id="KW-0408">Iron</keyword>
<dbReference type="Pfam" id="PF04055">
    <property type="entry name" value="Radical_SAM"/>
    <property type="match status" value="1"/>
</dbReference>
<dbReference type="InterPro" id="IPR023404">
    <property type="entry name" value="rSAM_horseshoe"/>
</dbReference>
<comment type="caution">
    <text evidence="10">The sequence shown here is derived from an EMBL/GenBank/DDBJ whole genome shotgun (WGS) entry which is preliminary data.</text>
</comment>
<dbReference type="NCBIfam" id="TIGR01579">
    <property type="entry name" value="MiaB-like-C"/>
    <property type="match status" value="1"/>
</dbReference>
<dbReference type="GO" id="GO:0051539">
    <property type="term" value="F:4 iron, 4 sulfur cluster binding"/>
    <property type="evidence" value="ECO:0007669"/>
    <property type="project" value="UniProtKB-KW"/>
</dbReference>
<dbReference type="Proteomes" id="UP000264589">
    <property type="component" value="Unassembled WGS sequence"/>
</dbReference>
<dbReference type="SFLD" id="SFLDS00029">
    <property type="entry name" value="Radical_SAM"/>
    <property type="match status" value="1"/>
</dbReference>
<dbReference type="Gene3D" id="3.40.50.12160">
    <property type="entry name" value="Methylthiotransferase, N-terminal domain"/>
    <property type="match status" value="1"/>
</dbReference>
<dbReference type="InterPro" id="IPR006467">
    <property type="entry name" value="MiaB-like_bact"/>
</dbReference>
<dbReference type="GO" id="GO:0046872">
    <property type="term" value="F:metal ion binding"/>
    <property type="evidence" value="ECO:0007669"/>
    <property type="project" value="UniProtKB-KW"/>
</dbReference>
<name>A0A371RIS0_9PROT</name>
<dbReference type="GO" id="GO:0035598">
    <property type="term" value="F:tRNA (N(6)-L-threonylcarbamoyladenosine(37)-C(2))-methylthiotransferase activity"/>
    <property type="evidence" value="ECO:0007669"/>
    <property type="project" value="TreeGrafter"/>
</dbReference>
<evidence type="ECO:0000313" key="10">
    <source>
        <dbReference type="EMBL" id="RFB05349.1"/>
    </source>
</evidence>
<feature type="domain" description="MTTase N-terminal" evidence="8">
    <location>
        <begin position="3"/>
        <end position="107"/>
    </location>
</feature>
<dbReference type="SMART" id="SM00729">
    <property type="entry name" value="Elp3"/>
    <property type="match status" value="1"/>
</dbReference>
<evidence type="ECO:0000256" key="4">
    <source>
        <dbReference type="ARBA" id="ARBA00022691"/>
    </source>
</evidence>
<accession>A0A371RIS0</accession>
<evidence type="ECO:0000256" key="1">
    <source>
        <dbReference type="ARBA" id="ARBA00001966"/>
    </source>
</evidence>